<dbReference type="InterPro" id="IPR050275">
    <property type="entry name" value="PGM_Phosphatase"/>
</dbReference>
<dbReference type="AlphaFoldDB" id="G9ELA1"/>
<dbReference type="PANTHER" id="PTHR48100:SF44">
    <property type="entry name" value="PHOSPHATASE C1620.13-RELATED"/>
    <property type="match status" value="1"/>
</dbReference>
<gene>
    <name evidence="1" type="ORF">LDG_6162</name>
</gene>
<dbReference type="PROSITE" id="PS00175">
    <property type="entry name" value="PG_MUTASE"/>
    <property type="match status" value="1"/>
</dbReference>
<dbReference type="RefSeq" id="WP_006870101.1">
    <property type="nucleotide sequence ID" value="NZ_JH413808.1"/>
</dbReference>
<dbReference type="SMART" id="SM00855">
    <property type="entry name" value="PGAM"/>
    <property type="match status" value="1"/>
</dbReference>
<dbReference type="Gene3D" id="3.40.50.1240">
    <property type="entry name" value="Phosphoglycerate mutase-like"/>
    <property type="match status" value="1"/>
</dbReference>
<organism evidence="1 2">
    <name type="scientific">Legionella drancourtii LLAP12</name>
    <dbReference type="NCBI Taxonomy" id="658187"/>
    <lineage>
        <taxon>Bacteria</taxon>
        <taxon>Pseudomonadati</taxon>
        <taxon>Pseudomonadota</taxon>
        <taxon>Gammaproteobacteria</taxon>
        <taxon>Legionellales</taxon>
        <taxon>Legionellaceae</taxon>
        <taxon>Legionella</taxon>
    </lineage>
</organism>
<evidence type="ECO:0000313" key="1">
    <source>
        <dbReference type="EMBL" id="EHL31990.1"/>
    </source>
</evidence>
<dbReference type="InterPro" id="IPR013078">
    <property type="entry name" value="His_Pase_superF_clade-1"/>
</dbReference>
<dbReference type="InterPro" id="IPR001345">
    <property type="entry name" value="PG/BPGM_mutase_AS"/>
</dbReference>
<dbReference type="Proteomes" id="UP000002770">
    <property type="component" value="Unassembled WGS sequence"/>
</dbReference>
<dbReference type="GO" id="GO:0005829">
    <property type="term" value="C:cytosol"/>
    <property type="evidence" value="ECO:0007669"/>
    <property type="project" value="TreeGrafter"/>
</dbReference>
<dbReference type="EMBL" id="JH413808">
    <property type="protein sequence ID" value="EHL31990.1"/>
    <property type="molecule type" value="Genomic_DNA"/>
</dbReference>
<reference evidence="1 2" key="1">
    <citation type="journal article" date="2011" name="BMC Genomics">
        <title>Insight into cross-talk between intra-amoebal pathogens.</title>
        <authorList>
            <person name="Gimenez G."/>
            <person name="Bertelli C."/>
            <person name="Moliner C."/>
            <person name="Robert C."/>
            <person name="Raoult D."/>
            <person name="Fournier P.E."/>
            <person name="Greub G."/>
        </authorList>
    </citation>
    <scope>NUCLEOTIDE SEQUENCE [LARGE SCALE GENOMIC DNA]</scope>
    <source>
        <strain evidence="1 2">LLAP12</strain>
    </source>
</reference>
<evidence type="ECO:0008006" key="3">
    <source>
        <dbReference type="Google" id="ProtNLM"/>
    </source>
</evidence>
<name>G9ELA1_9GAMM</name>
<accession>G9ELA1</accession>
<dbReference type="InterPro" id="IPR029033">
    <property type="entry name" value="His_PPase_superfam"/>
</dbReference>
<keyword evidence="2" id="KW-1185">Reference proteome</keyword>
<evidence type="ECO:0000313" key="2">
    <source>
        <dbReference type="Proteomes" id="UP000002770"/>
    </source>
</evidence>
<sequence>MSTLNLWLIRHGESSANAGVWNPNPASAKLTPLGREQAQKVAAKIIEQPTLIISSPLSRAHESAQYIMQDWPATATCTWPIQELIYLAPTKLQHLSLIEKKERINTYWEKSDPFYCDGEGAESFATFLQRLQQFHEQLCQQQGFVVVVGHGLFFKAYQLGLTYGFQATSEWMHLFRQQETMHPIKNSELLKLVLPL</sequence>
<proteinExistence type="predicted"/>
<dbReference type="eggNOG" id="COG0406">
    <property type="taxonomic scope" value="Bacteria"/>
</dbReference>
<dbReference type="FunCoup" id="G9ELA1">
    <property type="interactions" value="550"/>
</dbReference>
<dbReference type="CDD" id="cd07067">
    <property type="entry name" value="HP_PGM_like"/>
    <property type="match status" value="1"/>
</dbReference>
<dbReference type="HOGENOM" id="CLU_096452_0_0_6"/>
<dbReference type="PANTHER" id="PTHR48100">
    <property type="entry name" value="BROAD-SPECIFICITY PHOSPHATASE YOR283W-RELATED"/>
    <property type="match status" value="1"/>
</dbReference>
<dbReference type="GO" id="GO:0016791">
    <property type="term" value="F:phosphatase activity"/>
    <property type="evidence" value="ECO:0007669"/>
    <property type="project" value="TreeGrafter"/>
</dbReference>
<dbReference type="STRING" id="658187.LDG_6162"/>
<dbReference type="OrthoDB" id="9082843at2"/>
<dbReference type="SUPFAM" id="SSF53254">
    <property type="entry name" value="Phosphoglycerate mutase-like"/>
    <property type="match status" value="1"/>
</dbReference>
<dbReference type="InParanoid" id="G9ELA1"/>
<dbReference type="Pfam" id="PF00300">
    <property type="entry name" value="His_Phos_1"/>
    <property type="match status" value="1"/>
</dbReference>
<protein>
    <recommendedName>
        <fullName evidence="3">Phosphoglycerate mutase</fullName>
    </recommendedName>
</protein>